<feature type="compositionally biased region" description="Low complexity" evidence="4">
    <location>
        <begin position="305"/>
        <end position="332"/>
    </location>
</feature>
<dbReference type="GO" id="GO:0004527">
    <property type="term" value="F:exonuclease activity"/>
    <property type="evidence" value="ECO:0007669"/>
    <property type="project" value="UniProtKB-KW"/>
</dbReference>
<dbReference type="SUPFAM" id="SSF56219">
    <property type="entry name" value="DNase I-like"/>
    <property type="match status" value="1"/>
</dbReference>
<evidence type="ECO:0000313" key="6">
    <source>
        <dbReference type="EMBL" id="KRX10020.1"/>
    </source>
</evidence>
<accession>A0A0V0R689</accession>
<comment type="caution">
    <text evidence="6">The sequence shown here is derived from an EMBL/GenBank/DDBJ whole genome shotgun (WGS) entry which is preliminary data.</text>
</comment>
<dbReference type="EC" id="3.1.4.12" evidence="2"/>
<name>A0A0V0R689_PSEPJ</name>
<evidence type="ECO:0000313" key="7">
    <source>
        <dbReference type="Proteomes" id="UP000054937"/>
    </source>
</evidence>
<protein>
    <recommendedName>
        <fullName evidence="2">sphingomyelin phosphodiesterase</fullName>
        <ecNumber evidence="2">3.1.4.12</ecNumber>
    </recommendedName>
</protein>
<keyword evidence="6" id="KW-0540">Nuclease</keyword>
<keyword evidence="6" id="KW-0269">Exonuclease</keyword>
<dbReference type="GO" id="GO:0004767">
    <property type="term" value="F:sphingomyelin phosphodiesterase activity"/>
    <property type="evidence" value="ECO:0007669"/>
    <property type="project" value="UniProtKB-EC"/>
</dbReference>
<dbReference type="Proteomes" id="UP000054937">
    <property type="component" value="Unassembled WGS sequence"/>
</dbReference>
<dbReference type="Gene3D" id="3.60.10.10">
    <property type="entry name" value="Endonuclease/exonuclease/phosphatase"/>
    <property type="match status" value="1"/>
</dbReference>
<evidence type="ECO:0000256" key="3">
    <source>
        <dbReference type="ARBA" id="ARBA00022801"/>
    </source>
</evidence>
<dbReference type="EMBL" id="LDAU01000040">
    <property type="protein sequence ID" value="KRX10020.1"/>
    <property type="molecule type" value="Genomic_DNA"/>
</dbReference>
<dbReference type="OMA" id="ICGDFSI"/>
<dbReference type="InterPro" id="IPR017766">
    <property type="entry name" value="Sphingomyelinase/PLipase_C"/>
</dbReference>
<dbReference type="InterPro" id="IPR036691">
    <property type="entry name" value="Endo/exonu/phosph_ase_sf"/>
</dbReference>
<dbReference type="GO" id="GO:0004519">
    <property type="term" value="F:endonuclease activity"/>
    <property type="evidence" value="ECO:0007669"/>
    <property type="project" value="UniProtKB-KW"/>
</dbReference>
<organism evidence="6 7">
    <name type="scientific">Pseudocohnilembus persalinus</name>
    <name type="common">Ciliate</name>
    <dbReference type="NCBI Taxonomy" id="266149"/>
    <lineage>
        <taxon>Eukaryota</taxon>
        <taxon>Sar</taxon>
        <taxon>Alveolata</taxon>
        <taxon>Ciliophora</taxon>
        <taxon>Intramacronucleata</taxon>
        <taxon>Oligohymenophorea</taxon>
        <taxon>Scuticociliatia</taxon>
        <taxon>Philasterida</taxon>
        <taxon>Pseudocohnilembidae</taxon>
        <taxon>Pseudocohnilembus</taxon>
    </lineage>
</organism>
<evidence type="ECO:0000256" key="4">
    <source>
        <dbReference type="SAM" id="MobiDB-lite"/>
    </source>
</evidence>
<comment type="similarity">
    <text evidence="1">Belongs to the neutral sphingomyelinase family.</text>
</comment>
<dbReference type="GO" id="GO:0005576">
    <property type="term" value="C:extracellular region"/>
    <property type="evidence" value="ECO:0007669"/>
    <property type="project" value="InterPro"/>
</dbReference>
<dbReference type="InterPro" id="IPR005135">
    <property type="entry name" value="Endo/exonuclease/phosphatase"/>
</dbReference>
<keyword evidence="7" id="KW-1185">Reference proteome</keyword>
<feature type="region of interest" description="Disordered" evidence="4">
    <location>
        <begin position="305"/>
        <end position="339"/>
    </location>
</feature>
<feature type="domain" description="Endonuclease/exonuclease/phosphatase" evidence="5">
    <location>
        <begin position="36"/>
        <end position="224"/>
    </location>
</feature>
<evidence type="ECO:0000256" key="1">
    <source>
        <dbReference type="ARBA" id="ARBA00006335"/>
    </source>
</evidence>
<keyword evidence="3" id="KW-0378">Hydrolase</keyword>
<dbReference type="AlphaFoldDB" id="A0A0V0R689"/>
<dbReference type="InParanoid" id="A0A0V0R689"/>
<keyword evidence="6" id="KW-0255">Endonuclease</keyword>
<proteinExistence type="inferred from homology"/>
<evidence type="ECO:0000259" key="5">
    <source>
        <dbReference type="Pfam" id="PF03372"/>
    </source>
</evidence>
<dbReference type="PANTHER" id="PTHR16320:SF1">
    <property type="entry name" value="SPHINGOMYELINASE DDB_G0288017"/>
    <property type="match status" value="1"/>
</dbReference>
<dbReference type="OrthoDB" id="40902at2759"/>
<gene>
    <name evidence="6" type="ORF">PPERSA_08423</name>
</gene>
<dbReference type="Pfam" id="PF03372">
    <property type="entry name" value="Exo_endo_phos"/>
    <property type="match status" value="1"/>
</dbReference>
<dbReference type="InterPro" id="IPR038772">
    <property type="entry name" value="Sph/SMPD2-like"/>
</dbReference>
<evidence type="ECO:0000256" key="2">
    <source>
        <dbReference type="ARBA" id="ARBA00012369"/>
    </source>
</evidence>
<dbReference type="GO" id="GO:0005737">
    <property type="term" value="C:cytoplasm"/>
    <property type="evidence" value="ECO:0007669"/>
    <property type="project" value="TreeGrafter"/>
</dbReference>
<reference evidence="6 7" key="1">
    <citation type="journal article" date="2015" name="Sci. Rep.">
        <title>Genome of the facultative scuticociliatosis pathogen Pseudocohnilembus persalinus provides insight into its virulence through horizontal gene transfer.</title>
        <authorList>
            <person name="Xiong J."/>
            <person name="Wang G."/>
            <person name="Cheng J."/>
            <person name="Tian M."/>
            <person name="Pan X."/>
            <person name="Warren A."/>
            <person name="Jiang C."/>
            <person name="Yuan D."/>
            <person name="Miao W."/>
        </authorList>
    </citation>
    <scope>NUCLEOTIDE SEQUENCE [LARGE SCALE GENOMIC DNA]</scope>
    <source>
        <strain evidence="6">36N120E</strain>
    </source>
</reference>
<dbReference type="CDD" id="cd09078">
    <property type="entry name" value="nSMase"/>
    <property type="match status" value="1"/>
</dbReference>
<dbReference type="PANTHER" id="PTHR16320">
    <property type="entry name" value="SPHINGOMYELINASE FAMILY MEMBER"/>
    <property type="match status" value="1"/>
</dbReference>
<sequence>MNMKDPTQERIDQTIIEPQSQANLFQKHQNTYKLLTFNMFLRPPLIKNNQDDMKNERLSLLLDKIEDYDILCLQEVHTKHKLIYNSLKKGFLYHAESDDPTFLDGTLVDGGLLTLSKKPIVYSKFQRFQYGVLSDNIALKGILYTKILIKQDKQNQNYYLHLFNTHLQASYIGHETKVKSTVLTRINQLKTLKAFVDVMLAQNYSSDKDLCLIVGDYNVNALCDGLPISYLEKSKYSYYILSNNGKSQITYGDTVKDQHGKEVLDRNKNQIPKETVLTDNEDFCSKQCLDYIMVYKPGTLLGSEQQSFQSKNQNNNDEDYNQNQTQQPQNQNKNRKQSLHDIQNQKYLRYKDHSTKVQPFFVQEYYRKQNITVTQISDHYALECEIEYYKPYKDRKNLENNATLQEIK</sequence>